<protein>
    <recommendedName>
        <fullName evidence="4 10">Glutamyl-tRNA(Gln) amidotransferase subunit A</fullName>
        <shortName evidence="10">Glu-ADT subunit A</shortName>
        <ecNumber evidence="3 10">6.3.5.7</ecNumber>
    </recommendedName>
</protein>
<dbReference type="GO" id="GO:0005524">
    <property type="term" value="F:ATP binding"/>
    <property type="evidence" value="ECO:0007669"/>
    <property type="project" value="UniProtKB-KW"/>
</dbReference>
<keyword evidence="7 10" id="KW-0067">ATP-binding</keyword>
<feature type="domain" description="Amidase" evidence="11">
    <location>
        <begin position="28"/>
        <end position="477"/>
    </location>
</feature>
<dbReference type="EC" id="6.3.5.7" evidence="3 10"/>
<dbReference type="SUPFAM" id="SSF75304">
    <property type="entry name" value="Amidase signature (AS) enzymes"/>
    <property type="match status" value="1"/>
</dbReference>
<dbReference type="InterPro" id="IPR036928">
    <property type="entry name" value="AS_sf"/>
</dbReference>
<dbReference type="GO" id="GO:0030956">
    <property type="term" value="C:glutamyl-tRNA(Gln) amidotransferase complex"/>
    <property type="evidence" value="ECO:0007669"/>
    <property type="project" value="InterPro"/>
</dbReference>
<dbReference type="PROSITE" id="PS00571">
    <property type="entry name" value="AMIDASES"/>
    <property type="match status" value="1"/>
</dbReference>
<comment type="subunit">
    <text evidence="2 10">Heterotrimer of A, B and C subunits.</text>
</comment>
<dbReference type="NCBIfam" id="TIGR00132">
    <property type="entry name" value="gatA"/>
    <property type="match status" value="1"/>
</dbReference>
<evidence type="ECO:0000259" key="11">
    <source>
        <dbReference type="Pfam" id="PF01425"/>
    </source>
</evidence>
<keyword evidence="8 10" id="KW-0648">Protein biosynthesis</keyword>
<evidence type="ECO:0000256" key="4">
    <source>
        <dbReference type="ARBA" id="ARBA00014428"/>
    </source>
</evidence>
<comment type="caution">
    <text evidence="12">The sequence shown here is derived from an EMBL/GenBank/DDBJ whole genome shotgun (WGS) entry which is preliminary data.</text>
</comment>
<dbReference type="GO" id="GO:0006412">
    <property type="term" value="P:translation"/>
    <property type="evidence" value="ECO:0007669"/>
    <property type="project" value="UniProtKB-UniRule"/>
</dbReference>
<feature type="active site" description="Charge relay system" evidence="10">
    <location>
        <position position="158"/>
    </location>
</feature>
<keyword evidence="13" id="KW-1185">Reference proteome</keyword>
<organism evidence="12 13">
    <name type="scientific">Enhygromyxa salina</name>
    <dbReference type="NCBI Taxonomy" id="215803"/>
    <lineage>
        <taxon>Bacteria</taxon>
        <taxon>Pseudomonadati</taxon>
        <taxon>Myxococcota</taxon>
        <taxon>Polyangia</taxon>
        <taxon>Nannocystales</taxon>
        <taxon>Nannocystaceae</taxon>
        <taxon>Enhygromyxa</taxon>
    </lineage>
</organism>
<gene>
    <name evidence="10 12" type="primary">gatA</name>
    <name evidence="12" type="ORF">ENSA5_46500</name>
</gene>
<evidence type="ECO:0000256" key="2">
    <source>
        <dbReference type="ARBA" id="ARBA00011123"/>
    </source>
</evidence>
<dbReference type="RefSeq" id="WP_258182991.1">
    <property type="nucleotide sequence ID" value="NZ_PVNK01000201.1"/>
</dbReference>
<feature type="active site" description="Acyl-ester intermediate" evidence="10">
    <location>
        <position position="182"/>
    </location>
</feature>
<dbReference type="InterPro" id="IPR023631">
    <property type="entry name" value="Amidase_dom"/>
</dbReference>
<accession>A0A2S9XJ29</accession>
<evidence type="ECO:0000256" key="6">
    <source>
        <dbReference type="ARBA" id="ARBA00022741"/>
    </source>
</evidence>
<reference evidence="12 13" key="1">
    <citation type="submission" date="2018-03" db="EMBL/GenBank/DDBJ databases">
        <title>Draft Genome Sequences of the Obligatory Marine Myxobacteria Enhygromyxa salina SWB005.</title>
        <authorList>
            <person name="Poehlein A."/>
            <person name="Moghaddam J.A."/>
            <person name="Harms H."/>
            <person name="Alanjari M."/>
            <person name="Koenig G.M."/>
            <person name="Daniel R."/>
            <person name="Schaeberle T.F."/>
        </authorList>
    </citation>
    <scope>NUCLEOTIDE SEQUENCE [LARGE SCALE GENOMIC DNA]</scope>
    <source>
        <strain evidence="12 13">SWB005</strain>
    </source>
</reference>
<dbReference type="InterPro" id="IPR004412">
    <property type="entry name" value="GatA"/>
</dbReference>
<dbReference type="Proteomes" id="UP000237968">
    <property type="component" value="Unassembled WGS sequence"/>
</dbReference>
<dbReference type="PANTHER" id="PTHR11895">
    <property type="entry name" value="TRANSAMIDASE"/>
    <property type="match status" value="1"/>
</dbReference>
<dbReference type="AlphaFoldDB" id="A0A2S9XJ29"/>
<evidence type="ECO:0000256" key="3">
    <source>
        <dbReference type="ARBA" id="ARBA00012739"/>
    </source>
</evidence>
<feature type="active site" description="Charge relay system" evidence="10">
    <location>
        <position position="83"/>
    </location>
</feature>
<keyword evidence="6 10" id="KW-0547">Nucleotide-binding</keyword>
<dbReference type="HAMAP" id="MF_00120">
    <property type="entry name" value="GatA"/>
    <property type="match status" value="1"/>
</dbReference>
<evidence type="ECO:0000313" key="13">
    <source>
        <dbReference type="Proteomes" id="UP000237968"/>
    </source>
</evidence>
<evidence type="ECO:0000256" key="7">
    <source>
        <dbReference type="ARBA" id="ARBA00022840"/>
    </source>
</evidence>
<comment type="similarity">
    <text evidence="1 10">Belongs to the amidase family. GatA subfamily.</text>
</comment>
<sequence length="501" mass="52254">MGAAGDILELSARGLAAAIRGGELSASEVARAYLEQIDALEPSLHAYRRVTPELALAQAAAVDDARRAGQALGPLAGVPVALKDIFVTEGVETTSGSAILAGWIPPYQGAHARRLAEAGAVLLGKLTMDEFGMGSANENTPFEPVHNPWALSHVAGGSSGGSAAAVAARSCALALGSDTGGSIRQPASLCNLVGLKPTYGRVSRHGMIAFASSLDQAGPMAREVGDAALALGVLAGADPLDATSLDAPVPDYLAAVDQGARGGLDGAKIGVHRGALELEGLDADVRARFEASLTRLEDAGARVVDIELPHFEHAVATYYVLATAEASSNLARYDGVRYGHRSAADSLRQTYEATRHDGFGPEVKRRILLGTFVLRAESYADYYGRAMKVRTLIARDYARAFERCDLIASPTAPIPSWPLGAKIDDPLALYLLDMFTIGANLAGLPAISIPAGFTSAAPRLPIGVQLIGPRLAEPALLGAAAAHEARCDWHREQPQLLEARA</sequence>
<evidence type="ECO:0000256" key="10">
    <source>
        <dbReference type="HAMAP-Rule" id="MF_00120"/>
    </source>
</evidence>
<dbReference type="Gene3D" id="3.90.1300.10">
    <property type="entry name" value="Amidase signature (AS) domain"/>
    <property type="match status" value="1"/>
</dbReference>
<proteinExistence type="inferred from homology"/>
<keyword evidence="12" id="KW-0808">Transferase</keyword>
<comment type="function">
    <text evidence="10">Allows the formation of correctly charged Gln-tRNA(Gln) through the transamidation of misacylated Glu-tRNA(Gln) in organisms which lack glutaminyl-tRNA synthetase. The reaction takes place in the presence of glutamine and ATP through an activated gamma-phospho-Glu-tRNA(Gln).</text>
</comment>
<evidence type="ECO:0000256" key="1">
    <source>
        <dbReference type="ARBA" id="ARBA00008069"/>
    </source>
</evidence>
<comment type="catalytic activity">
    <reaction evidence="9 10">
        <text>L-glutamyl-tRNA(Gln) + L-glutamine + ATP + H2O = L-glutaminyl-tRNA(Gln) + L-glutamate + ADP + phosphate + H(+)</text>
        <dbReference type="Rhea" id="RHEA:17521"/>
        <dbReference type="Rhea" id="RHEA-COMP:9681"/>
        <dbReference type="Rhea" id="RHEA-COMP:9684"/>
        <dbReference type="ChEBI" id="CHEBI:15377"/>
        <dbReference type="ChEBI" id="CHEBI:15378"/>
        <dbReference type="ChEBI" id="CHEBI:29985"/>
        <dbReference type="ChEBI" id="CHEBI:30616"/>
        <dbReference type="ChEBI" id="CHEBI:43474"/>
        <dbReference type="ChEBI" id="CHEBI:58359"/>
        <dbReference type="ChEBI" id="CHEBI:78520"/>
        <dbReference type="ChEBI" id="CHEBI:78521"/>
        <dbReference type="ChEBI" id="CHEBI:456216"/>
        <dbReference type="EC" id="6.3.5.7"/>
    </reaction>
</comment>
<evidence type="ECO:0000256" key="9">
    <source>
        <dbReference type="ARBA" id="ARBA00047407"/>
    </source>
</evidence>
<dbReference type="PANTHER" id="PTHR11895:SF151">
    <property type="entry name" value="GLUTAMYL-TRNA(GLN) AMIDOTRANSFERASE SUBUNIT A"/>
    <property type="match status" value="1"/>
</dbReference>
<dbReference type="EMBL" id="PVNK01000201">
    <property type="protein sequence ID" value="PRP92884.1"/>
    <property type="molecule type" value="Genomic_DNA"/>
</dbReference>
<dbReference type="GO" id="GO:0016740">
    <property type="term" value="F:transferase activity"/>
    <property type="evidence" value="ECO:0007669"/>
    <property type="project" value="UniProtKB-KW"/>
</dbReference>
<dbReference type="InterPro" id="IPR020556">
    <property type="entry name" value="Amidase_CS"/>
</dbReference>
<dbReference type="GO" id="GO:0050567">
    <property type="term" value="F:glutaminyl-tRNA synthase (glutamine-hydrolyzing) activity"/>
    <property type="evidence" value="ECO:0007669"/>
    <property type="project" value="UniProtKB-UniRule"/>
</dbReference>
<evidence type="ECO:0000256" key="5">
    <source>
        <dbReference type="ARBA" id="ARBA00022598"/>
    </source>
</evidence>
<dbReference type="InterPro" id="IPR000120">
    <property type="entry name" value="Amidase"/>
</dbReference>
<evidence type="ECO:0000313" key="12">
    <source>
        <dbReference type="EMBL" id="PRP92884.1"/>
    </source>
</evidence>
<dbReference type="Pfam" id="PF01425">
    <property type="entry name" value="Amidase"/>
    <property type="match status" value="1"/>
</dbReference>
<name>A0A2S9XJ29_9BACT</name>
<keyword evidence="5 10" id="KW-0436">Ligase</keyword>
<evidence type="ECO:0000256" key="8">
    <source>
        <dbReference type="ARBA" id="ARBA00022917"/>
    </source>
</evidence>